<reference evidence="2" key="1">
    <citation type="submission" date="2020-03" db="EMBL/GenBank/DDBJ databases">
        <title>The deep terrestrial virosphere.</title>
        <authorList>
            <person name="Holmfeldt K."/>
            <person name="Nilsson E."/>
            <person name="Simone D."/>
            <person name="Lopez-Fernandez M."/>
            <person name="Wu X."/>
            <person name="de Brujin I."/>
            <person name="Lundin D."/>
            <person name="Andersson A."/>
            <person name="Bertilsson S."/>
            <person name="Dopson M."/>
        </authorList>
    </citation>
    <scope>NUCLEOTIDE SEQUENCE</scope>
    <source>
        <strain evidence="2">TM448A02311</strain>
    </source>
</reference>
<evidence type="ECO:0000313" key="2">
    <source>
        <dbReference type="EMBL" id="QJA51818.1"/>
    </source>
</evidence>
<protein>
    <submittedName>
        <fullName evidence="2">Uncharacterized protein</fullName>
    </submittedName>
</protein>
<name>A0A6H1ZWD1_9ZZZZ</name>
<organism evidence="2">
    <name type="scientific">viral metagenome</name>
    <dbReference type="NCBI Taxonomy" id="1070528"/>
    <lineage>
        <taxon>unclassified sequences</taxon>
        <taxon>metagenomes</taxon>
        <taxon>organismal metagenomes</taxon>
    </lineage>
</organism>
<dbReference type="AlphaFoldDB" id="A0A6H1ZWD1"/>
<gene>
    <name evidence="2" type="ORF">TM448A02311_0001</name>
</gene>
<proteinExistence type="predicted"/>
<sequence length="93" mass="10471">MGRLLVAKYNWRLASGTGHGGQATPISEQKGGKAVSEQQNDWKEDARRRMTEAAEEAIRLGVIVQMWRIVLQDDNYEAYLDACAFEQAEESEP</sequence>
<dbReference type="EMBL" id="MT144291">
    <property type="protein sequence ID" value="QJA51818.1"/>
    <property type="molecule type" value="Genomic_DNA"/>
</dbReference>
<feature type="region of interest" description="Disordered" evidence="1">
    <location>
        <begin position="17"/>
        <end position="44"/>
    </location>
</feature>
<accession>A0A6H1ZWD1</accession>
<evidence type="ECO:0000256" key="1">
    <source>
        <dbReference type="SAM" id="MobiDB-lite"/>
    </source>
</evidence>